<proteinExistence type="predicted"/>
<organism evidence="1 2">
    <name type="scientific">Symbiodinium natans</name>
    <dbReference type="NCBI Taxonomy" id="878477"/>
    <lineage>
        <taxon>Eukaryota</taxon>
        <taxon>Sar</taxon>
        <taxon>Alveolata</taxon>
        <taxon>Dinophyceae</taxon>
        <taxon>Suessiales</taxon>
        <taxon>Symbiodiniaceae</taxon>
        <taxon>Symbiodinium</taxon>
    </lineage>
</organism>
<dbReference type="EMBL" id="CAJNDS010002373">
    <property type="protein sequence ID" value="CAE7453618.1"/>
    <property type="molecule type" value="Genomic_DNA"/>
</dbReference>
<dbReference type="AlphaFoldDB" id="A0A812RTZ8"/>
<dbReference type="OrthoDB" id="414171at2759"/>
<dbReference type="Proteomes" id="UP000604046">
    <property type="component" value="Unassembled WGS sequence"/>
</dbReference>
<reference evidence="1" key="1">
    <citation type="submission" date="2021-02" db="EMBL/GenBank/DDBJ databases">
        <authorList>
            <person name="Dougan E. K."/>
            <person name="Rhodes N."/>
            <person name="Thang M."/>
            <person name="Chan C."/>
        </authorList>
    </citation>
    <scope>NUCLEOTIDE SEQUENCE</scope>
</reference>
<name>A0A812RTZ8_9DINO</name>
<sequence length="255" mass="28132">MGAYAYQTFNDTEWKPFTYAYCLDHQMQAGFSKPNSNNFSESRVWRPTLEHLWISGSSNAFDFAVAELRMPRKSSETYGAPHTIFVNISVSRNSLDLDFITVGKLPTMIGESSSVAFRPSPALKRHLGSAWRLRKLGQEIDPEGVQDGGSQYTHGVWGGATVDTAHGHMTLDSWDAINMNPITPDFPMGNPLPASYHEATAKAGKGLSRLAAGSVEGMAVNLHNNLWNTNYALYYPFFDPRFCAGPLQCRNSASA</sequence>
<comment type="caution">
    <text evidence="1">The sequence shown here is derived from an EMBL/GenBank/DDBJ whole genome shotgun (WGS) entry which is preliminary data.</text>
</comment>
<keyword evidence="2" id="KW-1185">Reference proteome</keyword>
<evidence type="ECO:0000313" key="2">
    <source>
        <dbReference type="Proteomes" id="UP000604046"/>
    </source>
</evidence>
<accession>A0A812RTZ8</accession>
<gene>
    <name evidence="1" type="ORF">SNAT2548_LOCUS24900</name>
</gene>
<evidence type="ECO:0000313" key="1">
    <source>
        <dbReference type="EMBL" id="CAE7453618.1"/>
    </source>
</evidence>
<protein>
    <submittedName>
        <fullName evidence="1">Uncharacterized protein</fullName>
    </submittedName>
</protein>